<dbReference type="AlphaFoldDB" id="A0ABD0M2T9"/>
<keyword evidence="2" id="KW-1185">Reference proteome</keyword>
<evidence type="ECO:0000313" key="2">
    <source>
        <dbReference type="Proteomes" id="UP001519460"/>
    </source>
</evidence>
<accession>A0ABD0M2T9</accession>
<sequence length="89" mass="9414">MRGSPNATQLPVIFGNGIKRGTDEGIHTAFSGAPRATMGPPLEVDVTCIYPALSGHLEVCHWMEESAARGMKTGDVLCETTAERGLGSR</sequence>
<reference evidence="1 2" key="1">
    <citation type="journal article" date="2023" name="Sci. Data">
        <title>Genome assembly of the Korean intertidal mud-creeper Batillaria attramentaria.</title>
        <authorList>
            <person name="Patra A.K."/>
            <person name="Ho P.T."/>
            <person name="Jun S."/>
            <person name="Lee S.J."/>
            <person name="Kim Y."/>
            <person name="Won Y.J."/>
        </authorList>
    </citation>
    <scope>NUCLEOTIDE SEQUENCE [LARGE SCALE GENOMIC DNA]</scope>
    <source>
        <strain evidence="1">Wonlab-2016</strain>
    </source>
</reference>
<organism evidence="1 2">
    <name type="scientific">Batillaria attramentaria</name>
    <dbReference type="NCBI Taxonomy" id="370345"/>
    <lineage>
        <taxon>Eukaryota</taxon>
        <taxon>Metazoa</taxon>
        <taxon>Spiralia</taxon>
        <taxon>Lophotrochozoa</taxon>
        <taxon>Mollusca</taxon>
        <taxon>Gastropoda</taxon>
        <taxon>Caenogastropoda</taxon>
        <taxon>Sorbeoconcha</taxon>
        <taxon>Cerithioidea</taxon>
        <taxon>Batillariidae</taxon>
        <taxon>Batillaria</taxon>
    </lineage>
</organism>
<dbReference type="EMBL" id="JACVVK020000010">
    <property type="protein sequence ID" value="KAK7505606.1"/>
    <property type="molecule type" value="Genomic_DNA"/>
</dbReference>
<comment type="caution">
    <text evidence="1">The sequence shown here is derived from an EMBL/GenBank/DDBJ whole genome shotgun (WGS) entry which is preliminary data.</text>
</comment>
<proteinExistence type="predicted"/>
<gene>
    <name evidence="1" type="ORF">BaRGS_00003351</name>
</gene>
<evidence type="ECO:0000313" key="1">
    <source>
        <dbReference type="EMBL" id="KAK7505606.1"/>
    </source>
</evidence>
<dbReference type="Proteomes" id="UP001519460">
    <property type="component" value="Unassembled WGS sequence"/>
</dbReference>
<protein>
    <submittedName>
        <fullName evidence="1">Uncharacterized protein</fullName>
    </submittedName>
</protein>
<name>A0ABD0M2T9_9CAEN</name>